<feature type="domain" description="Mur ligase C-terminal" evidence="4">
    <location>
        <begin position="296"/>
        <end position="423"/>
    </location>
</feature>
<comment type="pathway">
    <text evidence="2">Cell wall biogenesis; peptidoglycan biosynthesis.</text>
</comment>
<evidence type="ECO:0000259" key="4">
    <source>
        <dbReference type="Pfam" id="PF02875"/>
    </source>
</evidence>
<organism evidence="6 7">
    <name type="scientific">Candidatus Wolfebacteria bacterium GW2011_GWC1_37_10</name>
    <dbReference type="NCBI Taxonomy" id="1619010"/>
    <lineage>
        <taxon>Bacteria</taxon>
        <taxon>Candidatus Wolfeibacteriota</taxon>
    </lineage>
</organism>
<dbReference type="InterPro" id="IPR004101">
    <property type="entry name" value="Mur_ligase_C"/>
</dbReference>
<dbReference type="GO" id="GO:0071555">
    <property type="term" value="P:cell wall organization"/>
    <property type="evidence" value="ECO:0007669"/>
    <property type="project" value="UniProtKB-KW"/>
</dbReference>
<dbReference type="GO" id="GO:0051301">
    <property type="term" value="P:cell division"/>
    <property type="evidence" value="ECO:0007669"/>
    <property type="project" value="UniProtKB-KW"/>
</dbReference>
<dbReference type="GO" id="GO:0005737">
    <property type="term" value="C:cytoplasm"/>
    <property type="evidence" value="ECO:0007669"/>
    <property type="project" value="UniProtKB-SubCell"/>
</dbReference>
<reference evidence="6 7" key="1">
    <citation type="journal article" date="2015" name="Nature">
        <title>rRNA introns, odd ribosomes, and small enigmatic genomes across a large radiation of phyla.</title>
        <authorList>
            <person name="Brown C.T."/>
            <person name="Hug L.A."/>
            <person name="Thomas B.C."/>
            <person name="Sharon I."/>
            <person name="Castelle C.J."/>
            <person name="Singh A."/>
            <person name="Wilkins M.J."/>
            <person name="Williams K.H."/>
            <person name="Banfield J.F."/>
        </authorList>
    </citation>
    <scope>NUCLEOTIDE SEQUENCE [LARGE SCALE GENOMIC DNA]</scope>
</reference>
<dbReference type="InterPro" id="IPR005761">
    <property type="entry name" value="UDP-N-AcMur-Glu-dNH2Pim_ligase"/>
</dbReference>
<dbReference type="Pfam" id="PF02875">
    <property type="entry name" value="Mur_ligase_C"/>
    <property type="match status" value="1"/>
</dbReference>
<evidence type="ECO:0000256" key="1">
    <source>
        <dbReference type="ARBA" id="ARBA00005898"/>
    </source>
</evidence>
<evidence type="ECO:0000313" key="7">
    <source>
        <dbReference type="Proteomes" id="UP000034044"/>
    </source>
</evidence>
<dbReference type="Gene3D" id="3.40.1190.10">
    <property type="entry name" value="Mur-like, catalytic domain"/>
    <property type="match status" value="1"/>
</dbReference>
<dbReference type="PANTHER" id="PTHR23135">
    <property type="entry name" value="MUR LIGASE FAMILY MEMBER"/>
    <property type="match status" value="1"/>
</dbReference>
<dbReference type="Pfam" id="PF08245">
    <property type="entry name" value="Mur_ligase_M"/>
    <property type="match status" value="1"/>
</dbReference>
<feature type="transmembrane region" description="Helical" evidence="3">
    <location>
        <begin position="20"/>
        <end position="39"/>
    </location>
</feature>
<comment type="caution">
    <text evidence="6">The sequence shown here is derived from an EMBL/GenBank/DDBJ whole genome shotgun (WGS) entry which is preliminary data.</text>
</comment>
<keyword evidence="2" id="KW-0961">Cell wall biogenesis/degradation</keyword>
<evidence type="ECO:0000256" key="3">
    <source>
        <dbReference type="SAM" id="Phobius"/>
    </source>
</evidence>
<dbReference type="InterPro" id="IPR013221">
    <property type="entry name" value="Mur_ligase_cen"/>
</dbReference>
<dbReference type="GO" id="GO:0005524">
    <property type="term" value="F:ATP binding"/>
    <property type="evidence" value="ECO:0007669"/>
    <property type="project" value="InterPro"/>
</dbReference>
<keyword evidence="3" id="KW-0812">Transmembrane</keyword>
<keyword evidence="3" id="KW-1133">Transmembrane helix</keyword>
<dbReference type="NCBIfam" id="TIGR01085">
    <property type="entry name" value="murE"/>
    <property type="match status" value="1"/>
</dbReference>
<evidence type="ECO:0000313" key="6">
    <source>
        <dbReference type="EMBL" id="KKQ23429.1"/>
    </source>
</evidence>
<proteinExistence type="inferred from homology"/>
<sequence>MENFLRFIEKYLIPKRLYRLIQPIYHFSLAYLAAFFYGFPSEKMTVIGVIGTKGKTTTCNLIAQIFNSAEFKTGMATTVNFRIGNKEWKNETKQTMLGRFQLQKLLYQMQKEECKYAVVETSSEGILQYRHKFIDYDAAVFTNLSPEHIERHGNFENYRAAKIKLFEKVAHKKTGIGIYNLDDENVEFFLEPKLWQKYGYTTKSKVNGEKLKINNILKISKIKLSANKTEFTANKEKFELPFIGKFNVYNAAAAICAAWSQNISKEKIRKALKEAKAPNGRMEIIYAKALTNRHIRIDKKNDFTIIIDYAHEPASLEAVYKTINEAQIAKRKSKLICLLGAQGGGRDKWKRPQMGKIAEKYCDKIILTNEDPYDENPLDIINNIERGFSRIQNLYKIIDRLEAIKKAIYLAKKGDVVILTGKGGESWMCVENNQKIPWDEGKIIEEILNQRITN</sequence>
<dbReference type="GO" id="GO:0009252">
    <property type="term" value="P:peptidoglycan biosynthetic process"/>
    <property type="evidence" value="ECO:0007669"/>
    <property type="project" value="UniProtKB-UniPathway"/>
</dbReference>
<comment type="similarity">
    <text evidence="1">Belongs to the MurCDEF family. MurE subfamily.</text>
</comment>
<dbReference type="PANTHER" id="PTHR23135:SF4">
    <property type="entry name" value="UDP-N-ACETYLMURAMOYL-L-ALANYL-D-GLUTAMATE--2,6-DIAMINOPIMELATE LIGASE MURE HOMOLOG, CHLOROPLASTIC"/>
    <property type="match status" value="1"/>
</dbReference>
<dbReference type="GO" id="GO:0016881">
    <property type="term" value="F:acid-amino acid ligase activity"/>
    <property type="evidence" value="ECO:0007669"/>
    <property type="project" value="InterPro"/>
</dbReference>
<dbReference type="EMBL" id="LBSR01000001">
    <property type="protein sequence ID" value="KKQ23429.1"/>
    <property type="molecule type" value="Genomic_DNA"/>
</dbReference>
<dbReference type="AlphaFoldDB" id="A0A0G0IGU3"/>
<comment type="subcellular location">
    <subcellularLocation>
        <location evidence="2">Cytoplasm</location>
    </subcellularLocation>
</comment>
<protein>
    <submittedName>
        <fullName evidence="6">UDP-N-acetylmuramyl-tripeptide synthetase</fullName>
    </submittedName>
</protein>
<dbReference type="UniPathway" id="UPA00219"/>
<accession>A0A0G0IGU3</accession>
<keyword evidence="2" id="KW-0131">Cell cycle</keyword>
<evidence type="ECO:0000256" key="2">
    <source>
        <dbReference type="RuleBase" id="RU004135"/>
    </source>
</evidence>
<keyword evidence="2" id="KW-0132">Cell division</keyword>
<dbReference type="Gene3D" id="3.90.190.20">
    <property type="entry name" value="Mur ligase, C-terminal domain"/>
    <property type="match status" value="1"/>
</dbReference>
<feature type="domain" description="Mur ligase central" evidence="5">
    <location>
        <begin position="51"/>
        <end position="258"/>
    </location>
</feature>
<keyword evidence="2" id="KW-0133">Cell shape</keyword>
<dbReference type="InterPro" id="IPR036615">
    <property type="entry name" value="Mur_ligase_C_dom_sf"/>
</dbReference>
<evidence type="ECO:0000259" key="5">
    <source>
        <dbReference type="Pfam" id="PF08245"/>
    </source>
</evidence>
<dbReference type="Proteomes" id="UP000034044">
    <property type="component" value="Unassembled WGS sequence"/>
</dbReference>
<dbReference type="SUPFAM" id="SSF53244">
    <property type="entry name" value="MurD-like peptide ligases, peptide-binding domain"/>
    <property type="match status" value="1"/>
</dbReference>
<dbReference type="GO" id="GO:0008360">
    <property type="term" value="P:regulation of cell shape"/>
    <property type="evidence" value="ECO:0007669"/>
    <property type="project" value="UniProtKB-KW"/>
</dbReference>
<keyword evidence="3" id="KW-0472">Membrane</keyword>
<keyword evidence="2" id="KW-0573">Peptidoglycan synthesis</keyword>
<gene>
    <name evidence="6" type="ORF">US36_C0001G0038</name>
</gene>
<name>A0A0G0IGU3_9BACT</name>
<dbReference type="SUPFAM" id="SSF53623">
    <property type="entry name" value="MurD-like peptide ligases, catalytic domain"/>
    <property type="match status" value="1"/>
</dbReference>
<dbReference type="InterPro" id="IPR036565">
    <property type="entry name" value="Mur-like_cat_sf"/>
</dbReference>